<keyword evidence="1" id="KW-0812">Transmembrane</keyword>
<reference evidence="3" key="2">
    <citation type="submission" date="2021-03" db="UniProtKB">
        <authorList>
            <consortium name="EnsemblPlants"/>
        </authorList>
    </citation>
    <scope>IDENTIFICATION</scope>
</reference>
<evidence type="ECO:0000259" key="2">
    <source>
        <dbReference type="Pfam" id="PF05347"/>
    </source>
</evidence>
<keyword evidence="4" id="KW-1185">Reference proteome</keyword>
<protein>
    <recommendedName>
        <fullName evidence="2">Complex 1 LYR protein domain-containing protein</fullName>
    </recommendedName>
</protein>
<dbReference type="Gramene" id="AUR62013884-RA">
    <property type="protein sequence ID" value="AUR62013884-RA:cds"/>
    <property type="gene ID" value="AUR62013884"/>
</dbReference>
<name>A0A803LIT7_CHEQI</name>
<evidence type="ECO:0000256" key="1">
    <source>
        <dbReference type="SAM" id="Phobius"/>
    </source>
</evidence>
<accession>A0A803LIT7</accession>
<evidence type="ECO:0000313" key="4">
    <source>
        <dbReference type="Proteomes" id="UP000596660"/>
    </source>
</evidence>
<organism evidence="3 4">
    <name type="scientific">Chenopodium quinoa</name>
    <name type="common">Quinoa</name>
    <dbReference type="NCBI Taxonomy" id="63459"/>
    <lineage>
        <taxon>Eukaryota</taxon>
        <taxon>Viridiplantae</taxon>
        <taxon>Streptophyta</taxon>
        <taxon>Embryophyta</taxon>
        <taxon>Tracheophyta</taxon>
        <taxon>Spermatophyta</taxon>
        <taxon>Magnoliopsida</taxon>
        <taxon>eudicotyledons</taxon>
        <taxon>Gunneridae</taxon>
        <taxon>Pentapetalae</taxon>
        <taxon>Caryophyllales</taxon>
        <taxon>Chenopodiaceae</taxon>
        <taxon>Chenopodioideae</taxon>
        <taxon>Atripliceae</taxon>
        <taxon>Chenopodium</taxon>
    </lineage>
</organism>
<reference evidence="3" key="1">
    <citation type="journal article" date="2017" name="Nature">
        <title>The genome of Chenopodium quinoa.</title>
        <authorList>
            <person name="Jarvis D.E."/>
            <person name="Ho Y.S."/>
            <person name="Lightfoot D.J."/>
            <person name="Schmoeckel S.M."/>
            <person name="Li B."/>
            <person name="Borm T.J.A."/>
            <person name="Ohyanagi H."/>
            <person name="Mineta K."/>
            <person name="Michell C.T."/>
            <person name="Saber N."/>
            <person name="Kharbatia N.M."/>
            <person name="Rupper R.R."/>
            <person name="Sharp A.R."/>
            <person name="Dally N."/>
            <person name="Boughton B.A."/>
            <person name="Woo Y.H."/>
            <person name="Gao G."/>
            <person name="Schijlen E.G.W.M."/>
            <person name="Guo X."/>
            <person name="Momin A.A."/>
            <person name="Negrao S."/>
            <person name="Al-Babili S."/>
            <person name="Gehring C."/>
            <person name="Roessner U."/>
            <person name="Jung C."/>
            <person name="Murphy K."/>
            <person name="Arold S.T."/>
            <person name="Gojobori T."/>
            <person name="van der Linden C.G."/>
            <person name="van Loo E.N."/>
            <person name="Jellen E.N."/>
            <person name="Maughan P.J."/>
            <person name="Tester M."/>
        </authorList>
    </citation>
    <scope>NUCLEOTIDE SEQUENCE [LARGE SCALE GENOMIC DNA]</scope>
    <source>
        <strain evidence="3">cv. PI 614886</strain>
    </source>
</reference>
<dbReference type="EnsemblPlants" id="AUR62013884-RA">
    <property type="protein sequence ID" value="AUR62013884-RA:cds"/>
    <property type="gene ID" value="AUR62013884"/>
</dbReference>
<dbReference type="AlphaFoldDB" id="A0A803LIT7"/>
<feature type="domain" description="Complex 1 LYR protein" evidence="2">
    <location>
        <begin position="84"/>
        <end position="117"/>
    </location>
</feature>
<feature type="transmembrane region" description="Helical" evidence="1">
    <location>
        <begin position="49"/>
        <end position="69"/>
    </location>
</feature>
<dbReference type="Proteomes" id="UP000596660">
    <property type="component" value="Unplaced"/>
</dbReference>
<keyword evidence="1" id="KW-1133">Transmembrane helix</keyword>
<dbReference type="InterPro" id="IPR008011">
    <property type="entry name" value="Complex1_LYR_dom"/>
</dbReference>
<evidence type="ECO:0000313" key="3">
    <source>
        <dbReference type="EnsemblPlants" id="AUR62013884-RA:cds"/>
    </source>
</evidence>
<feature type="transmembrane region" description="Helical" evidence="1">
    <location>
        <begin position="19"/>
        <end position="37"/>
    </location>
</feature>
<sequence length="128" mass="14584">MGVTLDLQAFILRARSRELLQIPLLVIAVACYISPWLPKAGKIIHSGYFMVLIFGGSCHLTSNLVPFLVKVLKEIMVVLAIAVELQQTIRQEIEKNRDCQDKQKIRFLLSEGKERVKRLDEMLDMQGC</sequence>
<dbReference type="Pfam" id="PF05347">
    <property type="entry name" value="Complex1_LYR"/>
    <property type="match status" value="1"/>
</dbReference>
<keyword evidence="1" id="KW-0472">Membrane</keyword>
<proteinExistence type="predicted"/>